<keyword evidence="7" id="KW-0021">Allosteric enzyme</keyword>
<dbReference type="RefSeq" id="WP_180135211.1">
    <property type="nucleotide sequence ID" value="NZ_JABMKT010000001.1"/>
</dbReference>
<comment type="caution">
    <text evidence="12">The sequence shown here is derived from an EMBL/GenBank/DDBJ whole genome shotgun (WGS) entry which is preliminary data.</text>
</comment>
<reference evidence="12 13" key="1">
    <citation type="submission" date="2020-05" db="EMBL/GenBank/DDBJ databases">
        <title>Streptobacillus felis strain LHL191014123.</title>
        <authorList>
            <person name="Fawzy A."/>
            <person name="Rau J."/>
            <person name="Risse K."/>
            <person name="Schauerte N."/>
            <person name="Geiger C."/>
            <person name="Blom J."/>
            <person name="Imirzalioglu C."/>
            <person name="Falgenhauer J."/>
            <person name="Bach A."/>
            <person name="Herden C."/>
            <person name="Eisenberg T."/>
        </authorList>
    </citation>
    <scope>NUCLEOTIDE SEQUENCE [LARGE SCALE GENOMIC DNA]</scope>
    <source>
        <strain evidence="12 13">LHL191014123</strain>
    </source>
</reference>
<dbReference type="NCBIfam" id="TIGR01771">
    <property type="entry name" value="L-LDH-NAD"/>
    <property type="match status" value="1"/>
</dbReference>
<keyword evidence="7" id="KW-0963">Cytoplasm</keyword>
<comment type="subcellular location">
    <subcellularLocation>
        <location evidence="7">Cytoplasm</location>
    </subcellularLocation>
</comment>
<dbReference type="InterPro" id="IPR011304">
    <property type="entry name" value="L-lactate_DH"/>
</dbReference>
<dbReference type="GO" id="GO:0004459">
    <property type="term" value="F:L-lactate dehydrogenase (NAD+) activity"/>
    <property type="evidence" value="ECO:0007669"/>
    <property type="project" value="UniProtKB-UniRule"/>
</dbReference>
<dbReference type="FunFam" id="3.40.50.720:FF:000018">
    <property type="entry name" value="Malate dehydrogenase"/>
    <property type="match status" value="1"/>
</dbReference>
<dbReference type="EMBL" id="JABMKT010000001">
    <property type="protein sequence ID" value="NYV27303.1"/>
    <property type="molecule type" value="Genomic_DNA"/>
</dbReference>
<evidence type="ECO:0000313" key="13">
    <source>
        <dbReference type="Proteomes" id="UP000526184"/>
    </source>
</evidence>
<feature type="domain" description="Lactate/malate dehydrogenase C-terminal" evidence="11">
    <location>
        <begin position="146"/>
        <end position="307"/>
    </location>
</feature>
<feature type="binding site" evidence="7">
    <location>
        <position position="89"/>
    </location>
    <ligand>
        <name>substrate</name>
    </ligand>
</feature>
<keyword evidence="4 7" id="KW-0560">Oxidoreductase</keyword>
<dbReference type="NCBIfam" id="NF000824">
    <property type="entry name" value="PRK00066.1"/>
    <property type="match status" value="1"/>
</dbReference>
<comment type="activity regulation">
    <text evidence="7">Allosterically activated by fructose 1,6-bisphosphate (FBP).</text>
</comment>
<evidence type="ECO:0000256" key="6">
    <source>
        <dbReference type="ARBA" id="ARBA00049258"/>
    </source>
</evidence>
<feature type="binding site" evidence="7">
    <location>
        <position position="169"/>
    </location>
    <ligand>
        <name>beta-D-fructose 1,6-bisphosphate</name>
        <dbReference type="ChEBI" id="CHEBI:32966"/>
        <note>allosteric activator</note>
    </ligand>
</feature>
<dbReference type="EC" id="1.1.1.27" evidence="3 7"/>
<feature type="binding site" evidence="7">
    <location>
        <position position="144"/>
    </location>
    <ligand>
        <name>NAD(+)</name>
        <dbReference type="ChEBI" id="CHEBI:57540"/>
    </ligand>
</feature>
<feature type="binding site" evidence="7">
    <location>
        <begin position="149"/>
        <end position="152"/>
    </location>
    <ligand>
        <name>substrate</name>
    </ligand>
</feature>
<dbReference type="InterPro" id="IPR022383">
    <property type="entry name" value="Lactate/malate_DH_C"/>
</dbReference>
<dbReference type="PRINTS" id="PR00086">
    <property type="entry name" value="LLDHDRGNASE"/>
</dbReference>
<dbReference type="GO" id="GO:0006096">
    <property type="term" value="P:glycolytic process"/>
    <property type="evidence" value="ECO:0007669"/>
    <property type="project" value="UniProtKB-UniRule"/>
</dbReference>
<feature type="binding site" evidence="7">
    <location>
        <begin position="121"/>
        <end position="124"/>
    </location>
    <ligand>
        <name>substrate</name>
    </ligand>
</feature>
<gene>
    <name evidence="7" type="primary">ldh</name>
    <name evidence="12" type="ORF">HP397_00480</name>
</gene>
<evidence type="ECO:0000256" key="3">
    <source>
        <dbReference type="ARBA" id="ARBA00012967"/>
    </source>
</evidence>
<accession>A0A7Z0PEL5</accession>
<evidence type="ECO:0000259" key="11">
    <source>
        <dbReference type="Pfam" id="PF02866"/>
    </source>
</evidence>
<feature type="binding site" evidence="7">
    <location>
        <position position="66"/>
    </location>
    <ligand>
        <name>NAD(+)</name>
        <dbReference type="ChEBI" id="CHEBI:57540"/>
    </ligand>
</feature>
<name>A0A7Z0PEL5_9FUSO</name>
<dbReference type="UniPathway" id="UPA00554">
    <property type="reaction ID" value="UER00611"/>
</dbReference>
<feature type="binding site" evidence="7">
    <location>
        <position position="154"/>
    </location>
    <ligand>
        <name>beta-D-fructose 1,6-bisphosphate</name>
        <dbReference type="ChEBI" id="CHEBI:32966"/>
        <note>allosteric activator</note>
    </ligand>
</feature>
<feature type="binding site" evidence="7">
    <location>
        <position position="230"/>
    </location>
    <ligand>
        <name>substrate</name>
    </ligand>
</feature>
<feature type="binding site" evidence="7">
    <location>
        <begin position="119"/>
        <end position="121"/>
    </location>
    <ligand>
        <name>NAD(+)</name>
        <dbReference type="ChEBI" id="CHEBI:57540"/>
    </ligand>
</feature>
<dbReference type="GO" id="GO:0005737">
    <property type="term" value="C:cytoplasm"/>
    <property type="evidence" value="ECO:0007669"/>
    <property type="project" value="UniProtKB-SubCell"/>
</dbReference>
<feature type="binding site" evidence="7">
    <location>
        <position position="15"/>
    </location>
    <ligand>
        <name>NAD(+)</name>
        <dbReference type="ChEBI" id="CHEBI:57540"/>
    </ligand>
</feature>
<dbReference type="InterPro" id="IPR001557">
    <property type="entry name" value="L-lactate/malate_DH"/>
</dbReference>
<keyword evidence="5 7" id="KW-0520">NAD</keyword>
<evidence type="ECO:0000256" key="7">
    <source>
        <dbReference type="HAMAP-Rule" id="MF_00488"/>
    </source>
</evidence>
<feature type="binding site" evidence="9">
    <location>
        <position position="96"/>
    </location>
    <ligand>
        <name>NAD(+)</name>
        <dbReference type="ChEBI" id="CHEBI:57540"/>
    </ligand>
</feature>
<proteinExistence type="inferred from homology"/>
<feature type="modified residue" description="Phosphotyrosine" evidence="7">
    <location>
        <position position="221"/>
    </location>
</feature>
<comment type="subunit">
    <text evidence="7">Homotetramer.</text>
</comment>
<dbReference type="InterPro" id="IPR018177">
    <property type="entry name" value="L-lactate_DH_AS"/>
</dbReference>
<evidence type="ECO:0000313" key="12">
    <source>
        <dbReference type="EMBL" id="NYV27303.1"/>
    </source>
</evidence>
<dbReference type="PIRSF" id="PIRSF000102">
    <property type="entry name" value="Lac_mal_DH"/>
    <property type="match status" value="1"/>
</dbReference>
<protein>
    <recommendedName>
        <fullName evidence="3 7">L-lactate dehydrogenase</fullName>
        <shortName evidence="7">L-LDH</shortName>
        <ecNumber evidence="3 7">1.1.1.27</ecNumber>
    </recommendedName>
</protein>
<comment type="catalytic activity">
    <reaction evidence="6 7">
        <text>(S)-lactate + NAD(+) = pyruvate + NADH + H(+)</text>
        <dbReference type="Rhea" id="RHEA:23444"/>
        <dbReference type="ChEBI" id="CHEBI:15361"/>
        <dbReference type="ChEBI" id="CHEBI:15378"/>
        <dbReference type="ChEBI" id="CHEBI:16651"/>
        <dbReference type="ChEBI" id="CHEBI:57540"/>
        <dbReference type="ChEBI" id="CHEBI:57945"/>
        <dbReference type="EC" id="1.1.1.27"/>
    </reaction>
</comment>
<dbReference type="Gene3D" id="3.40.50.720">
    <property type="entry name" value="NAD(P)-binding Rossmann-like Domain"/>
    <property type="match status" value="1"/>
</dbReference>
<feature type="binding site" evidence="9">
    <location>
        <begin position="11"/>
        <end position="16"/>
    </location>
    <ligand>
        <name>NAD(+)</name>
        <dbReference type="ChEBI" id="CHEBI:57540"/>
    </ligand>
</feature>
<dbReference type="AlphaFoldDB" id="A0A7Z0PEL5"/>
<dbReference type="SUPFAM" id="SSF51735">
    <property type="entry name" value="NAD(P)-binding Rossmann-fold domains"/>
    <property type="match status" value="1"/>
</dbReference>
<dbReference type="Pfam" id="PF02866">
    <property type="entry name" value="Ldh_1_C"/>
    <property type="match status" value="1"/>
</dbReference>
<dbReference type="PANTHER" id="PTHR43128">
    <property type="entry name" value="L-2-HYDROXYCARBOXYLATE DEHYDROGENASE (NAD(P)(+))"/>
    <property type="match status" value="1"/>
</dbReference>
<evidence type="ECO:0000259" key="10">
    <source>
        <dbReference type="Pfam" id="PF00056"/>
    </source>
</evidence>
<dbReference type="Proteomes" id="UP000526184">
    <property type="component" value="Unassembled WGS sequence"/>
</dbReference>
<feature type="binding site" evidence="7">
    <location>
        <position position="41"/>
    </location>
    <ligand>
        <name>NAD(+)</name>
        <dbReference type="ChEBI" id="CHEBI:57540"/>
    </ligand>
</feature>
<evidence type="ECO:0000256" key="4">
    <source>
        <dbReference type="ARBA" id="ARBA00023002"/>
    </source>
</evidence>
<evidence type="ECO:0000256" key="9">
    <source>
        <dbReference type="PIRSR" id="PIRSR000102-3"/>
    </source>
</evidence>
<evidence type="ECO:0000256" key="8">
    <source>
        <dbReference type="PIRSR" id="PIRSR000102-1"/>
    </source>
</evidence>
<sequence length="309" mass="34161">MKKTTKVSIIGAGFVGSATTLSIVLSGLASHVVLVDVNKEKAKGEVLDIAHGAAFIKTCDIISGDYKDTQDSDIVIVTAGANQKPGETRLDLVHKNVEIFKTIIPQVTRYSPNAVLIIASNPVDILTWVAYKLSGLPSHKVIGTGTVLDTSRLRYYLAEEFDLDARNIHAYIIGEHGDSEFPVWSSANIGPLSFDDFCAREAKNAAELKEKIHHKVRDAAYEIISRKGYTNYAIGMAIRRIVEAVLRDENCILTISTYNQLEDVYYSVPNVVGRNGQHLKICPEFEDSEKEKLENTKKVLKDVIKTIKL</sequence>
<organism evidence="12 13">
    <name type="scientific">Streptobacillus felis</name>
    <dbReference type="NCBI Taxonomy" id="1384509"/>
    <lineage>
        <taxon>Bacteria</taxon>
        <taxon>Fusobacteriati</taxon>
        <taxon>Fusobacteriota</taxon>
        <taxon>Fusobacteriia</taxon>
        <taxon>Fusobacteriales</taxon>
        <taxon>Leptotrichiaceae</taxon>
        <taxon>Streptobacillus</taxon>
    </lineage>
</organism>
<dbReference type="InterPro" id="IPR001236">
    <property type="entry name" value="Lactate/malate_DH_N"/>
</dbReference>
<feature type="binding site" evidence="7">
    <location>
        <position position="102"/>
    </location>
    <ligand>
        <name>NAD(+)</name>
        <dbReference type="ChEBI" id="CHEBI:57540"/>
    </ligand>
</feature>
<dbReference type="CDD" id="cd05292">
    <property type="entry name" value="LDH_2"/>
    <property type="match status" value="1"/>
</dbReference>
<feature type="binding site" evidence="7">
    <location>
        <begin position="80"/>
        <end position="81"/>
    </location>
    <ligand>
        <name>NAD(+)</name>
        <dbReference type="ChEBI" id="CHEBI:57540"/>
    </ligand>
</feature>
<feature type="active site" description="Proton acceptor" evidence="7 8">
    <location>
        <position position="176"/>
    </location>
</feature>
<evidence type="ECO:0000256" key="5">
    <source>
        <dbReference type="ARBA" id="ARBA00023027"/>
    </source>
</evidence>
<evidence type="ECO:0000256" key="2">
    <source>
        <dbReference type="ARBA" id="ARBA00006054"/>
    </source>
</evidence>
<comment type="function">
    <text evidence="7">Catalyzes the conversion of lactate to pyruvate.</text>
</comment>
<feature type="domain" description="Lactate/malate dehydrogenase N-terminal" evidence="10">
    <location>
        <begin position="5"/>
        <end position="143"/>
    </location>
</feature>
<dbReference type="GO" id="GO:0006089">
    <property type="term" value="P:lactate metabolic process"/>
    <property type="evidence" value="ECO:0007669"/>
    <property type="project" value="TreeGrafter"/>
</dbReference>
<evidence type="ECO:0000256" key="1">
    <source>
        <dbReference type="ARBA" id="ARBA00004843"/>
    </source>
</evidence>
<dbReference type="Pfam" id="PF00056">
    <property type="entry name" value="Ldh_1_N"/>
    <property type="match status" value="1"/>
</dbReference>
<dbReference type="InterPro" id="IPR015955">
    <property type="entry name" value="Lactate_DH/Glyco_Ohase_4_C"/>
</dbReference>
<feature type="binding site" evidence="7">
    <location>
        <position position="83"/>
    </location>
    <ligand>
        <name>substrate</name>
    </ligand>
</feature>
<comment type="similarity">
    <text evidence="2 7">Belongs to the LDH/MDH superfamily. LDH family.</text>
</comment>
<comment type="pathway">
    <text evidence="1 7">Fermentation; pyruvate fermentation to lactate; (S)-lactate from pyruvate: step 1/1.</text>
</comment>
<keyword evidence="7" id="KW-0597">Phosphoprotein</keyword>
<feature type="binding site" evidence="7 9">
    <location>
        <position position="36"/>
    </location>
    <ligand>
        <name>NAD(+)</name>
        <dbReference type="ChEBI" id="CHEBI:57540"/>
    </ligand>
</feature>
<dbReference type="HAMAP" id="MF_00488">
    <property type="entry name" value="Lactate_dehydrog"/>
    <property type="match status" value="1"/>
</dbReference>
<dbReference type="Gene3D" id="3.90.110.10">
    <property type="entry name" value="Lactate dehydrogenase/glycoside hydrolase, family 4, C-terminal"/>
    <property type="match status" value="1"/>
</dbReference>
<keyword evidence="13" id="KW-1185">Reference proteome</keyword>
<dbReference type="PROSITE" id="PS00064">
    <property type="entry name" value="L_LDH"/>
    <property type="match status" value="1"/>
</dbReference>
<dbReference type="PANTHER" id="PTHR43128:SF16">
    <property type="entry name" value="L-LACTATE DEHYDROGENASE"/>
    <property type="match status" value="1"/>
</dbReference>
<dbReference type="InterPro" id="IPR036291">
    <property type="entry name" value="NAD(P)-bd_dom_sf"/>
</dbReference>
<dbReference type="SUPFAM" id="SSF56327">
    <property type="entry name" value="LDH C-terminal domain-like"/>
    <property type="match status" value="1"/>
</dbReference>